<dbReference type="InterPro" id="IPR013783">
    <property type="entry name" value="Ig-like_fold"/>
</dbReference>
<feature type="chain" id="PRO_5017834523" evidence="2">
    <location>
        <begin position="23"/>
        <end position="328"/>
    </location>
</feature>
<dbReference type="InterPro" id="IPR026444">
    <property type="entry name" value="Secre_tail"/>
</dbReference>
<evidence type="ECO:0000259" key="3">
    <source>
        <dbReference type="SMART" id="SM01065"/>
    </source>
</evidence>
<dbReference type="InterPro" id="IPR014756">
    <property type="entry name" value="Ig_E-set"/>
</dbReference>
<feature type="signal peptide" evidence="2">
    <location>
        <begin position="1"/>
        <end position="22"/>
    </location>
</feature>
<dbReference type="Proteomes" id="UP000256980">
    <property type="component" value="Unassembled WGS sequence"/>
</dbReference>
<dbReference type="RefSeq" id="WP_115816567.1">
    <property type="nucleotide sequence ID" value="NZ_QRDV01000002.1"/>
</dbReference>
<sequence>MKKNDFIGLMMLAMLVSIQAFSQVDVTFRVDMTGQTIDANGVHIAGSIQGWDPSTTMLVQEGTTEIYSVVLQVSPGWQEYKFVNGNDWGFAENPSYPCAGTNGNRYLYINDSGNNVVLEAVPFNGCNASGTGFELTFNVDMSSEGTVPAGNVRLAGWYNGWNSDVFALPNVSGNIHSGTLRLPTPSNYAVTTQYKYVNNGAWENLDPACATVVSPDNNRLVTANNSGDAVGDVFNGCTYPLSIEDFTENTFKISYNKSERLANIFSVGYNNEIAKVQVFDMSGKSIQTKEHITAINDIQIDFQNQTNGIYFVRIESEGKQWVKKIMIY</sequence>
<dbReference type="Gene3D" id="2.60.40.10">
    <property type="entry name" value="Immunoglobulins"/>
    <property type="match status" value="2"/>
</dbReference>
<evidence type="ECO:0000256" key="2">
    <source>
        <dbReference type="SAM" id="SignalP"/>
    </source>
</evidence>
<dbReference type="InterPro" id="IPR002044">
    <property type="entry name" value="CBM20"/>
</dbReference>
<dbReference type="Pfam" id="PF18962">
    <property type="entry name" value="Por_Secre_tail"/>
    <property type="match status" value="1"/>
</dbReference>
<dbReference type="EMBL" id="QRDV01000002">
    <property type="protein sequence ID" value="RED45256.1"/>
    <property type="molecule type" value="Genomic_DNA"/>
</dbReference>
<evidence type="ECO:0000313" key="5">
    <source>
        <dbReference type="Proteomes" id="UP000256980"/>
    </source>
</evidence>
<keyword evidence="5" id="KW-1185">Reference proteome</keyword>
<dbReference type="SUPFAM" id="SSF81296">
    <property type="entry name" value="E set domains"/>
    <property type="match status" value="2"/>
</dbReference>
<dbReference type="AlphaFoldDB" id="A0A3D9H8G1"/>
<comment type="caution">
    <text evidence="4">The sequence shown here is derived from an EMBL/GenBank/DDBJ whole genome shotgun (WGS) entry which is preliminary data.</text>
</comment>
<dbReference type="OrthoDB" id="1466161at2"/>
<evidence type="ECO:0000256" key="1">
    <source>
        <dbReference type="ARBA" id="ARBA00022729"/>
    </source>
</evidence>
<protein>
    <submittedName>
        <fullName evidence="4">Putative secreted protein (Por secretion system target)</fullName>
    </submittedName>
</protein>
<proteinExistence type="predicted"/>
<dbReference type="SMART" id="SM01065">
    <property type="entry name" value="CBM_2"/>
    <property type="match status" value="1"/>
</dbReference>
<organism evidence="4 5">
    <name type="scientific">Winogradskyella eximia</name>
    <dbReference type="NCBI Taxonomy" id="262006"/>
    <lineage>
        <taxon>Bacteria</taxon>
        <taxon>Pseudomonadati</taxon>
        <taxon>Bacteroidota</taxon>
        <taxon>Flavobacteriia</taxon>
        <taxon>Flavobacteriales</taxon>
        <taxon>Flavobacteriaceae</taxon>
        <taxon>Winogradskyella</taxon>
    </lineage>
</organism>
<accession>A0A3D9H8G1</accession>
<feature type="domain" description="CBM20" evidence="3">
    <location>
        <begin position="23"/>
        <end position="104"/>
    </location>
</feature>
<gene>
    <name evidence="4" type="ORF">DFQ10_102124</name>
</gene>
<name>A0A3D9H8G1_9FLAO</name>
<evidence type="ECO:0000313" key="4">
    <source>
        <dbReference type="EMBL" id="RED45256.1"/>
    </source>
</evidence>
<dbReference type="GO" id="GO:2001070">
    <property type="term" value="F:starch binding"/>
    <property type="evidence" value="ECO:0007669"/>
    <property type="project" value="InterPro"/>
</dbReference>
<dbReference type="NCBIfam" id="TIGR04183">
    <property type="entry name" value="Por_Secre_tail"/>
    <property type="match status" value="1"/>
</dbReference>
<reference evidence="4 5" key="1">
    <citation type="submission" date="2018-07" db="EMBL/GenBank/DDBJ databases">
        <title>Genomic Encyclopedia of Type Strains, Phase III (KMG-III): the genomes of soil and plant-associated and newly described type strains.</title>
        <authorList>
            <person name="Whitman W."/>
        </authorList>
    </citation>
    <scope>NUCLEOTIDE SEQUENCE [LARGE SCALE GENOMIC DNA]</scope>
    <source>
        <strain evidence="4 5">CECT 7946</strain>
    </source>
</reference>
<keyword evidence="1 2" id="KW-0732">Signal</keyword>